<dbReference type="Proteomes" id="UP000237271">
    <property type="component" value="Unassembled WGS sequence"/>
</dbReference>
<protein>
    <submittedName>
        <fullName evidence="2">Uncharacterized protein</fullName>
    </submittedName>
</protein>
<dbReference type="SUPFAM" id="SSF47823">
    <property type="entry name" value="lambda integrase-like, N-terminal domain"/>
    <property type="match status" value="1"/>
</dbReference>
<sequence length="156" mass="18353">MEQPALQVLLEESANATLDRCRGARPVTTTRAYAPKQREFKAWCDRKGFHEITRYQVTTSQMHLFLQEEVVDRKVRVKCSDRKVGVSTVEMYVNAISDLYNYQQSRGANAHPHTRNSLIKALLGSLKRQMYEKNKRTDYKRARLNFSLLYESKYWE</sequence>
<accession>A0A2P4XVQ9</accession>
<proteinExistence type="predicted"/>
<evidence type="ECO:0000313" key="2">
    <source>
        <dbReference type="EMBL" id="POM69648.1"/>
    </source>
</evidence>
<keyword evidence="3" id="KW-1185">Reference proteome</keyword>
<evidence type="ECO:0000256" key="1">
    <source>
        <dbReference type="ARBA" id="ARBA00023125"/>
    </source>
</evidence>
<organism evidence="2 3">
    <name type="scientific">Phytophthora palmivora</name>
    <dbReference type="NCBI Taxonomy" id="4796"/>
    <lineage>
        <taxon>Eukaryota</taxon>
        <taxon>Sar</taxon>
        <taxon>Stramenopiles</taxon>
        <taxon>Oomycota</taxon>
        <taxon>Peronosporomycetes</taxon>
        <taxon>Peronosporales</taxon>
        <taxon>Peronosporaceae</taxon>
        <taxon>Phytophthora</taxon>
    </lineage>
</organism>
<dbReference type="Gene3D" id="1.10.150.130">
    <property type="match status" value="1"/>
</dbReference>
<dbReference type="InterPro" id="IPR010998">
    <property type="entry name" value="Integrase_recombinase_N"/>
</dbReference>
<comment type="caution">
    <text evidence="2">The sequence shown here is derived from an EMBL/GenBank/DDBJ whole genome shotgun (WGS) entry which is preliminary data.</text>
</comment>
<name>A0A2P4XVQ9_9STRA</name>
<gene>
    <name evidence="2" type="ORF">PHPALM_14047</name>
</gene>
<dbReference type="GO" id="GO:0003677">
    <property type="term" value="F:DNA binding"/>
    <property type="evidence" value="ECO:0007669"/>
    <property type="project" value="UniProtKB-KW"/>
</dbReference>
<dbReference type="OrthoDB" id="120164at2759"/>
<dbReference type="EMBL" id="NCKW01007834">
    <property type="protein sequence ID" value="POM69648.1"/>
    <property type="molecule type" value="Genomic_DNA"/>
</dbReference>
<reference evidence="2 3" key="1">
    <citation type="journal article" date="2017" name="Genome Biol. Evol.">
        <title>Phytophthora megakarya and P. palmivora, closely related causal agents of cacao black pod rot, underwent increases in genome sizes and gene numbers by different mechanisms.</title>
        <authorList>
            <person name="Ali S.S."/>
            <person name="Shao J."/>
            <person name="Lary D.J."/>
            <person name="Kronmiller B."/>
            <person name="Shen D."/>
            <person name="Strem M.D."/>
            <person name="Amoako-Attah I."/>
            <person name="Akrofi A.Y."/>
            <person name="Begoude B.A."/>
            <person name="Ten Hoopen G.M."/>
            <person name="Coulibaly K."/>
            <person name="Kebe B.I."/>
            <person name="Melnick R.L."/>
            <person name="Guiltinan M.J."/>
            <person name="Tyler B.M."/>
            <person name="Meinhardt L.W."/>
            <person name="Bailey B.A."/>
        </authorList>
    </citation>
    <scope>NUCLEOTIDE SEQUENCE [LARGE SCALE GENOMIC DNA]</scope>
    <source>
        <strain evidence="3">sbr112.9</strain>
    </source>
</reference>
<dbReference type="AlphaFoldDB" id="A0A2P4XVQ9"/>
<evidence type="ECO:0000313" key="3">
    <source>
        <dbReference type="Proteomes" id="UP000237271"/>
    </source>
</evidence>
<keyword evidence="1" id="KW-0238">DNA-binding</keyword>